<accession>A0A419F574</accession>
<organism evidence="1 2">
    <name type="scientific">Candidatus Abyssobacteria bacterium SURF_17</name>
    <dbReference type="NCBI Taxonomy" id="2093361"/>
    <lineage>
        <taxon>Bacteria</taxon>
        <taxon>Pseudomonadati</taxon>
        <taxon>Candidatus Hydrogenedentota</taxon>
        <taxon>Candidatus Abyssobacteria</taxon>
    </lineage>
</organism>
<proteinExistence type="predicted"/>
<dbReference type="Proteomes" id="UP000285961">
    <property type="component" value="Unassembled WGS sequence"/>
</dbReference>
<protein>
    <submittedName>
        <fullName evidence="1">Uncharacterized protein</fullName>
    </submittedName>
</protein>
<gene>
    <name evidence="1" type="ORF">C4532_04375</name>
</gene>
<dbReference type="AlphaFoldDB" id="A0A419F574"/>
<dbReference type="EMBL" id="QZKI01000026">
    <property type="protein sequence ID" value="RJP73553.1"/>
    <property type="molecule type" value="Genomic_DNA"/>
</dbReference>
<reference evidence="1 2" key="1">
    <citation type="journal article" date="2017" name="ISME J.">
        <title>Energy and carbon metabolisms in a deep terrestrial subsurface fluid microbial community.</title>
        <authorList>
            <person name="Momper L."/>
            <person name="Jungbluth S.P."/>
            <person name="Lee M.D."/>
            <person name="Amend J.P."/>
        </authorList>
    </citation>
    <scope>NUCLEOTIDE SEQUENCE [LARGE SCALE GENOMIC DNA]</scope>
    <source>
        <strain evidence="1">SURF_17</strain>
    </source>
</reference>
<name>A0A419F574_9BACT</name>
<evidence type="ECO:0000313" key="1">
    <source>
        <dbReference type="EMBL" id="RJP73553.1"/>
    </source>
</evidence>
<comment type="caution">
    <text evidence="1">The sequence shown here is derived from an EMBL/GenBank/DDBJ whole genome shotgun (WGS) entry which is preliminary data.</text>
</comment>
<evidence type="ECO:0000313" key="2">
    <source>
        <dbReference type="Proteomes" id="UP000285961"/>
    </source>
</evidence>
<sequence length="65" mass="7278">MKRFYYSALHDGKECEGVIRADSIDEAKNKLLLEGYEEITLSILSSLAGDSEGQLPDDFAQPRRS</sequence>